<dbReference type="HAMAP" id="MF_00201">
    <property type="entry name" value="RecO"/>
    <property type="match status" value="1"/>
</dbReference>
<organism evidence="9 10">
    <name type="scientific">Roseibium aggregatum</name>
    <dbReference type="NCBI Taxonomy" id="187304"/>
    <lineage>
        <taxon>Bacteria</taxon>
        <taxon>Pseudomonadati</taxon>
        <taxon>Pseudomonadota</taxon>
        <taxon>Alphaproteobacteria</taxon>
        <taxon>Hyphomicrobiales</taxon>
        <taxon>Stappiaceae</taxon>
        <taxon>Roseibium</taxon>
    </lineage>
</organism>
<evidence type="ECO:0000259" key="8">
    <source>
        <dbReference type="Pfam" id="PF11967"/>
    </source>
</evidence>
<dbReference type="Pfam" id="PF02565">
    <property type="entry name" value="RecO_C"/>
    <property type="match status" value="1"/>
</dbReference>
<dbReference type="NCBIfam" id="TIGR00613">
    <property type="entry name" value="reco"/>
    <property type="match status" value="1"/>
</dbReference>
<dbReference type="InterPro" id="IPR012340">
    <property type="entry name" value="NA-bd_OB-fold"/>
</dbReference>
<dbReference type="InterPro" id="IPR003717">
    <property type="entry name" value="RecO"/>
</dbReference>
<dbReference type="RefSeq" id="WP_207139346.1">
    <property type="nucleotide sequence ID" value="NZ_JAEKJZ010000001.1"/>
</dbReference>
<evidence type="ECO:0000256" key="4">
    <source>
        <dbReference type="ARBA" id="ARBA00023172"/>
    </source>
</evidence>
<dbReference type="InterPro" id="IPR022572">
    <property type="entry name" value="DNA_rep/recomb_RecO_N"/>
</dbReference>
<dbReference type="GO" id="GO:0043590">
    <property type="term" value="C:bacterial nucleoid"/>
    <property type="evidence" value="ECO:0007669"/>
    <property type="project" value="TreeGrafter"/>
</dbReference>
<dbReference type="EMBL" id="JAEKJZ010000001">
    <property type="protein sequence ID" value="MBN9669811.1"/>
    <property type="molecule type" value="Genomic_DNA"/>
</dbReference>
<dbReference type="InterPro" id="IPR042242">
    <property type="entry name" value="RecO_C"/>
</dbReference>
<feature type="domain" description="DNA replication/recombination mediator RecO N-terminal" evidence="8">
    <location>
        <begin position="1"/>
        <end position="70"/>
    </location>
</feature>
<keyword evidence="4 7" id="KW-0233">DNA recombination</keyword>
<accession>A0A939EAG8</accession>
<dbReference type="PANTHER" id="PTHR33991">
    <property type="entry name" value="DNA REPAIR PROTEIN RECO"/>
    <property type="match status" value="1"/>
</dbReference>
<comment type="similarity">
    <text evidence="1 7">Belongs to the RecO family.</text>
</comment>
<sequence length="251" mass="28167">MEWSGRGVVLTTRRHGENDIILEAMTLEHGRHLGLVRGGRSRRQRPMLQPGNELTLTWKARLADQLGQFQIEPENLRAGDLMTGTVGLTALQHLAFLARLLPERHPYPRLYHALCVVLDHLGTPDAAAALLIRFELELLKDLGLGLDLTACAATGITEDLIYVSPRSARAVSRDAGKPYHDKLLPLPSFLLDGQRQAGSELTWADVTQGFGLTGFFLNRFLEEHNIRNSGTREPLLTALEKEYREDFPWNF</sequence>
<dbReference type="PANTHER" id="PTHR33991:SF1">
    <property type="entry name" value="DNA REPAIR PROTEIN RECO"/>
    <property type="match status" value="1"/>
</dbReference>
<evidence type="ECO:0000313" key="9">
    <source>
        <dbReference type="EMBL" id="MBN9669811.1"/>
    </source>
</evidence>
<dbReference type="Gene3D" id="2.40.50.140">
    <property type="entry name" value="Nucleic acid-binding proteins"/>
    <property type="match status" value="1"/>
</dbReference>
<proteinExistence type="inferred from homology"/>
<dbReference type="Gene3D" id="1.20.1440.120">
    <property type="entry name" value="Recombination protein O, C-terminal domain"/>
    <property type="match status" value="1"/>
</dbReference>
<evidence type="ECO:0000256" key="1">
    <source>
        <dbReference type="ARBA" id="ARBA00007452"/>
    </source>
</evidence>
<name>A0A939EAG8_9HYPH</name>
<keyword evidence="5 7" id="KW-0234">DNA repair</keyword>
<evidence type="ECO:0000256" key="6">
    <source>
        <dbReference type="ARBA" id="ARBA00033409"/>
    </source>
</evidence>
<protein>
    <recommendedName>
        <fullName evidence="2 7">DNA repair protein RecO</fullName>
    </recommendedName>
    <alternativeName>
        <fullName evidence="6 7">Recombination protein O</fullName>
    </alternativeName>
</protein>
<comment type="function">
    <text evidence="7">Involved in DNA repair and RecF pathway recombination.</text>
</comment>
<keyword evidence="3 7" id="KW-0227">DNA damage</keyword>
<dbReference type="Proteomes" id="UP000664096">
    <property type="component" value="Unassembled WGS sequence"/>
</dbReference>
<comment type="caution">
    <text evidence="9">The sequence shown here is derived from an EMBL/GenBank/DDBJ whole genome shotgun (WGS) entry which is preliminary data.</text>
</comment>
<dbReference type="SUPFAM" id="SSF50249">
    <property type="entry name" value="Nucleic acid-binding proteins"/>
    <property type="match status" value="1"/>
</dbReference>
<evidence type="ECO:0000256" key="7">
    <source>
        <dbReference type="HAMAP-Rule" id="MF_00201"/>
    </source>
</evidence>
<dbReference type="Pfam" id="PF11967">
    <property type="entry name" value="RecO_N"/>
    <property type="match status" value="1"/>
</dbReference>
<gene>
    <name evidence="7 9" type="primary">recO</name>
    <name evidence="9" type="ORF">JF539_05635</name>
</gene>
<dbReference type="GO" id="GO:0006302">
    <property type="term" value="P:double-strand break repair"/>
    <property type="evidence" value="ECO:0007669"/>
    <property type="project" value="TreeGrafter"/>
</dbReference>
<dbReference type="AlphaFoldDB" id="A0A939EAG8"/>
<evidence type="ECO:0000256" key="5">
    <source>
        <dbReference type="ARBA" id="ARBA00023204"/>
    </source>
</evidence>
<reference evidence="9" key="1">
    <citation type="submission" date="2020-12" db="EMBL/GenBank/DDBJ databases">
        <title>Oil enriched cultivation method for isolating marine PHA-producing bacteria.</title>
        <authorList>
            <person name="Zheng W."/>
            <person name="Yu S."/>
            <person name="Huang Y."/>
        </authorList>
    </citation>
    <scope>NUCLEOTIDE SEQUENCE</scope>
    <source>
        <strain evidence="9">SY-2-12</strain>
    </source>
</reference>
<dbReference type="SUPFAM" id="SSF57863">
    <property type="entry name" value="ArfGap/RecO-like zinc finger"/>
    <property type="match status" value="1"/>
</dbReference>
<dbReference type="InterPro" id="IPR037278">
    <property type="entry name" value="ARFGAP/RecO"/>
</dbReference>
<evidence type="ECO:0000313" key="10">
    <source>
        <dbReference type="Proteomes" id="UP000664096"/>
    </source>
</evidence>
<evidence type="ECO:0000256" key="3">
    <source>
        <dbReference type="ARBA" id="ARBA00022763"/>
    </source>
</evidence>
<dbReference type="GO" id="GO:0006310">
    <property type="term" value="P:DNA recombination"/>
    <property type="evidence" value="ECO:0007669"/>
    <property type="project" value="UniProtKB-UniRule"/>
</dbReference>
<evidence type="ECO:0000256" key="2">
    <source>
        <dbReference type="ARBA" id="ARBA00021310"/>
    </source>
</evidence>